<dbReference type="Proteomes" id="UP000027135">
    <property type="component" value="Unassembled WGS sequence"/>
</dbReference>
<gene>
    <name evidence="1" type="ORF">L798_00806</name>
</gene>
<protein>
    <submittedName>
        <fullName evidence="1">Uncharacterized protein</fullName>
    </submittedName>
</protein>
<evidence type="ECO:0000313" key="1">
    <source>
        <dbReference type="EMBL" id="KDR08393.1"/>
    </source>
</evidence>
<dbReference type="AlphaFoldDB" id="A0A067QI25"/>
<dbReference type="InParanoid" id="A0A067QI25"/>
<accession>A0A067QI25</accession>
<organism evidence="1 2">
    <name type="scientific">Zootermopsis nevadensis</name>
    <name type="common">Dampwood termite</name>
    <dbReference type="NCBI Taxonomy" id="136037"/>
    <lineage>
        <taxon>Eukaryota</taxon>
        <taxon>Metazoa</taxon>
        <taxon>Ecdysozoa</taxon>
        <taxon>Arthropoda</taxon>
        <taxon>Hexapoda</taxon>
        <taxon>Insecta</taxon>
        <taxon>Pterygota</taxon>
        <taxon>Neoptera</taxon>
        <taxon>Polyneoptera</taxon>
        <taxon>Dictyoptera</taxon>
        <taxon>Blattodea</taxon>
        <taxon>Blattoidea</taxon>
        <taxon>Termitoidae</taxon>
        <taxon>Termopsidae</taxon>
        <taxon>Zootermopsis</taxon>
    </lineage>
</organism>
<reference evidence="1 2" key="1">
    <citation type="journal article" date="2014" name="Nat. Commun.">
        <title>Molecular traces of alternative social organization in a termite genome.</title>
        <authorList>
            <person name="Terrapon N."/>
            <person name="Li C."/>
            <person name="Robertson H.M."/>
            <person name="Ji L."/>
            <person name="Meng X."/>
            <person name="Booth W."/>
            <person name="Chen Z."/>
            <person name="Childers C.P."/>
            <person name="Glastad K.M."/>
            <person name="Gokhale K."/>
            <person name="Gowin J."/>
            <person name="Gronenberg W."/>
            <person name="Hermansen R.A."/>
            <person name="Hu H."/>
            <person name="Hunt B.G."/>
            <person name="Huylmans A.K."/>
            <person name="Khalil S.M."/>
            <person name="Mitchell R.D."/>
            <person name="Munoz-Torres M.C."/>
            <person name="Mustard J.A."/>
            <person name="Pan H."/>
            <person name="Reese J.T."/>
            <person name="Scharf M.E."/>
            <person name="Sun F."/>
            <person name="Vogel H."/>
            <person name="Xiao J."/>
            <person name="Yang W."/>
            <person name="Yang Z."/>
            <person name="Yang Z."/>
            <person name="Zhou J."/>
            <person name="Zhu J."/>
            <person name="Brent C.S."/>
            <person name="Elsik C.G."/>
            <person name="Goodisman M.A."/>
            <person name="Liberles D.A."/>
            <person name="Roe R.M."/>
            <person name="Vargo E.L."/>
            <person name="Vilcinskas A."/>
            <person name="Wang J."/>
            <person name="Bornberg-Bauer E."/>
            <person name="Korb J."/>
            <person name="Zhang G."/>
            <person name="Liebig J."/>
        </authorList>
    </citation>
    <scope>NUCLEOTIDE SEQUENCE [LARGE SCALE GENOMIC DNA]</scope>
    <source>
        <tissue evidence="1">Whole organism</tissue>
    </source>
</reference>
<dbReference type="EMBL" id="KK853332">
    <property type="protein sequence ID" value="KDR08393.1"/>
    <property type="molecule type" value="Genomic_DNA"/>
</dbReference>
<sequence length="144" mass="16184">MCRPIDFKWATCLLSPQSPAVTEGGKKSLYQLHSHRDSLRSRWRHFGRKLTLQRSGRAEPGPPLRGETECRSVCQGGLLRLLKCQPRLACTTVDLSDDEIVQKRGGRMLLARTAARAIFLRKVVNTRVFPAVTCGGIRQNNRVT</sequence>
<keyword evidence="2" id="KW-1185">Reference proteome</keyword>
<name>A0A067QI25_ZOONE</name>
<evidence type="ECO:0000313" key="2">
    <source>
        <dbReference type="Proteomes" id="UP000027135"/>
    </source>
</evidence>
<proteinExistence type="predicted"/>